<dbReference type="EMBL" id="GDHF01024665">
    <property type="protein sequence ID" value="JAI27649.1"/>
    <property type="molecule type" value="Transcribed_RNA"/>
</dbReference>
<accession>A0A0K8ULQ7</accession>
<gene>
    <name evidence="2" type="ORF">c1_g4_i1</name>
</gene>
<dbReference type="PANTHER" id="PTHR46599">
    <property type="entry name" value="PIGGYBAC TRANSPOSABLE ELEMENT-DERIVED PROTEIN 4"/>
    <property type="match status" value="1"/>
</dbReference>
<dbReference type="Pfam" id="PF13843">
    <property type="entry name" value="DDE_Tnp_1_7"/>
    <property type="match status" value="1"/>
</dbReference>
<dbReference type="AlphaFoldDB" id="A0A0K8ULQ7"/>
<sequence>MSNYFQRERDTISANTFPLSLKKYDIKIFWLVDAKPNYPLAGEVYFGTQPNEQRSLGIARNLVMRLNNQYLDRGANITMDNFFTSYELAEDLIVRNTTLVGTIRANKPQLPKLFTSSEEANKRDVFASVFCFSKSMQLVSFTVHSKMY</sequence>
<reference evidence="2" key="1">
    <citation type="submission" date="2015-06" db="EMBL/GenBank/DDBJ databases">
        <authorList>
            <person name="Hoefler B.C."/>
            <person name="Straight P.D."/>
        </authorList>
    </citation>
    <scope>NUCLEOTIDE SEQUENCE</scope>
</reference>
<proteinExistence type="predicted"/>
<organism evidence="2">
    <name type="scientific">Bactrocera latifrons</name>
    <name type="common">Malaysian fruit fly</name>
    <name type="synonym">Chaetodacus latifrons</name>
    <dbReference type="NCBI Taxonomy" id="174628"/>
    <lineage>
        <taxon>Eukaryota</taxon>
        <taxon>Metazoa</taxon>
        <taxon>Ecdysozoa</taxon>
        <taxon>Arthropoda</taxon>
        <taxon>Hexapoda</taxon>
        <taxon>Insecta</taxon>
        <taxon>Pterygota</taxon>
        <taxon>Neoptera</taxon>
        <taxon>Endopterygota</taxon>
        <taxon>Diptera</taxon>
        <taxon>Brachycera</taxon>
        <taxon>Muscomorpha</taxon>
        <taxon>Tephritoidea</taxon>
        <taxon>Tephritidae</taxon>
        <taxon>Bactrocera</taxon>
        <taxon>Bactrocera</taxon>
    </lineage>
</organism>
<dbReference type="PANTHER" id="PTHR46599:SF6">
    <property type="entry name" value="DUAL SPECIFICITY PHOSPHATASE 26"/>
    <property type="match status" value="1"/>
</dbReference>
<protein>
    <recommendedName>
        <fullName evidence="1">PiggyBac transposable element-derived protein domain-containing protein</fullName>
    </recommendedName>
</protein>
<name>A0A0K8ULQ7_BACLA</name>
<evidence type="ECO:0000313" key="2">
    <source>
        <dbReference type="EMBL" id="JAI27649.1"/>
    </source>
</evidence>
<feature type="domain" description="PiggyBac transposable element-derived protein" evidence="1">
    <location>
        <begin position="17"/>
        <end position="124"/>
    </location>
</feature>
<dbReference type="InterPro" id="IPR029526">
    <property type="entry name" value="PGBD"/>
</dbReference>
<evidence type="ECO:0000259" key="1">
    <source>
        <dbReference type="Pfam" id="PF13843"/>
    </source>
</evidence>